<dbReference type="InterPro" id="IPR038718">
    <property type="entry name" value="SNF2-like_sf"/>
</dbReference>
<feature type="compositionally biased region" description="Basic residues" evidence="17">
    <location>
        <begin position="557"/>
        <end position="569"/>
    </location>
</feature>
<feature type="compositionally biased region" description="Basic residues" evidence="17">
    <location>
        <begin position="485"/>
        <end position="497"/>
    </location>
</feature>
<dbReference type="GO" id="GO:0042393">
    <property type="term" value="F:histone binding"/>
    <property type="evidence" value="ECO:0007669"/>
    <property type="project" value="TreeGrafter"/>
</dbReference>
<dbReference type="PANTHER" id="PTHR45685:SF2">
    <property type="entry name" value="CHROMATIN-REMODELING ATPASE INO80"/>
    <property type="match status" value="1"/>
</dbReference>
<keyword evidence="4" id="KW-0547">Nucleotide-binding</keyword>
<feature type="compositionally biased region" description="Acidic residues" evidence="17">
    <location>
        <begin position="902"/>
        <end position="917"/>
    </location>
</feature>
<keyword evidence="8" id="KW-0805">Transcription regulation</keyword>
<evidence type="ECO:0000256" key="12">
    <source>
        <dbReference type="ARBA" id="ARBA00023204"/>
    </source>
</evidence>
<evidence type="ECO:0000256" key="9">
    <source>
        <dbReference type="ARBA" id="ARBA00023125"/>
    </source>
</evidence>
<dbReference type="InterPro" id="IPR001650">
    <property type="entry name" value="Helicase_C-like"/>
</dbReference>
<evidence type="ECO:0000256" key="7">
    <source>
        <dbReference type="ARBA" id="ARBA00022840"/>
    </source>
</evidence>
<feature type="domain" description="DBINO" evidence="20">
    <location>
        <begin position="748"/>
        <end position="876"/>
    </location>
</feature>
<dbReference type="Pfam" id="PF00176">
    <property type="entry name" value="SNF2-rel_dom"/>
    <property type="match status" value="1"/>
</dbReference>
<dbReference type="KEGG" id="kdj:28969350"/>
<feature type="compositionally biased region" description="Basic and acidic residues" evidence="17">
    <location>
        <begin position="878"/>
        <end position="892"/>
    </location>
</feature>
<feature type="region of interest" description="Disordered" evidence="17">
    <location>
        <begin position="313"/>
        <end position="434"/>
    </location>
</feature>
<dbReference type="InterPro" id="IPR014001">
    <property type="entry name" value="Helicase_ATP-bd"/>
</dbReference>
<evidence type="ECO:0000259" key="18">
    <source>
        <dbReference type="PROSITE" id="PS51192"/>
    </source>
</evidence>
<evidence type="ECO:0000256" key="3">
    <source>
        <dbReference type="ARBA" id="ARBA00019805"/>
    </source>
</evidence>
<sequence>MADHQAHQSHSHYTRRPSSGSSRSPTNRISSSMNGGGRVLEASPPRQPSSRMSLSALVNPPSHPPASSSTVRPPAHRAFDDYPTSSSSRYHGHGHAHDTYDPPPINGITSNAAHPGASTSTAAYYDKVYDEYESGFGRPALTTSSIIPSSSSSSSAYAVRAHEGLPPNHTPSTFARTHERDRDRDGGGDLHLGRREREYDEYPSSSNATTRIGPGGGGGSYHSPSPTKPRYISPSYTVHPHSNGTLPLPQAQARSSLSLSPVKQSSTMPNLPPSRAIRPDDKLLGNEDIWEMVLKRYQVKREDEVEEVVKFVDVYKPPTNGKKASRKSNINSEEPLNLPQMPGQAVDGGSSSKAKAKASKRKYNRKSQGGKPGVNLDDELLGLVGDEAASSPSAFPPSDAPVPDFGESDSDSSDSDGGDGEPESRDPNAIVKPCGLTRAEVIQKIESNDISGLTEDDVKAVQDEMWLRMKEKDGGAPVNKDGTVRKKPGPAKGWKRIRGIESKRGKKGATSASAGGLEGYEESDAGDTSIGGDLTINGETDADIAALLEDGDETTRPAKKSKAKAKKRKLENDNESIRFVDSEEDPDHDHAYHRHSDIFLDDDDLDRSIRGGSIGGSSAMDGPTNSNGTSKKKSKAKEPGVGKGRWTRPSKPPTHEDGLPTAPAKEPRSHHKKSEKPIAIAPQPQQQQQLIDDEVNAMLDLPFAQSEYVDLSPEKPPGPAPNSYDPRGISEVEAKVRFDMVEDLQKMVWSNVVRDVPKIYRVFQGYDTTVKQSAVRRIQAAVRNGHGQKNLKLAQRNKIARDSISKAKRVVKEMLVYWKKNEKEELIARKKAEKEALEKAKAEEEARESKRQARKLNFLLTQTELYSHFIGKKIKTHEAEQAEGMEKPHVEDAQGQANEDLGLGDDGELLPDIDYDDDDEENLRRHAARGAQAAVQAAKDKAAAFDQANAGRAAQEDDTMDGEELNFQNPSLGENSVTITQPKMLMAQLKEYQLKGLTWLGNLYEQGINGILADEMGLGKTIQSISLLAYLAEVHNLWGPFLVIAPASTLHNWQQELARFVPRLKALPYWGGPKDRETLRKVWSKKNQTYNEGSPFHILITSYQLAVQDEKYLQGMKWQYMILDEAQAIKSSSSNRWKSLLSLHCRNRLLLTGTPIQNSMHELWALLHFIMPSLFDSHEEFSEWFSKDIENAAGGSGGSLKPEQLRRLHMILKPFMLRRVKKHVQKELGDKIEIDLLVDLSQRQRNIYKALRQRVSISDLIAQANNVTDTSGAKNLMNLVMQFRKVCNHPDLFERADVVSPYMFGSFSQSGNLAREGDQLYLPDSAKNAIEVTIPRILWTDGGKIDLPSEESLAGSDTYVMNNLMNIWNEDWISAQMTKNNKDNEFSFLKFASQQTPRAITKSAKSHPLVSLLKESTTTKKKIFDGPYIDENELTASNKKRFNIPLKVPHASAPSGMPLREISTNVWTQSYLSRPDAKFTLDNVIAPFIKPVVSNRSFLNYQDRSTDDPLLKEVLYGLKPSELDDPLSTQRLNHLVSTDVPPEGLFNRSSADQLPSSTLRIPPTKRLIVDSAKLSRLDDLLRELKDGGHRVLLYFQMTKMMDLIEEYLIFRQYKYLRLDGSSPIGERRDMVTSWQTNPDIFVFCLSTRAGGLGINLTAADTVIFYDHDWNPSSDAQAMDRAHRVGQTKQVTVYRLISRGTIEERILKMARAKKDVQDIVVGTKSISDVAKPSEIASLFMDDEELAESVAKRKQAEAHGYIAPTINTSNRSRSAFGGFGDSLDRLGADDEDDGFFKNPNKGTGNNEDADDFGMDDETTGGGGTATPKENGGGGGGKKKSSSKRKAPEGESAKKPVKKKVKIALGPDGLPI</sequence>
<keyword evidence="16" id="KW-0175">Coiled coil</keyword>
<comment type="subunit">
    <text evidence="15">Component of the INO80 chromatin-remodeling complex.</text>
</comment>
<evidence type="ECO:0000256" key="17">
    <source>
        <dbReference type="SAM" id="MobiDB-lite"/>
    </source>
</evidence>
<evidence type="ECO:0000256" key="13">
    <source>
        <dbReference type="ARBA" id="ARBA00023242"/>
    </source>
</evidence>
<accession>A0AAJ8KPW0</accession>
<gene>
    <name evidence="21" type="ORF">I303_104903</name>
</gene>
<evidence type="ECO:0000259" key="19">
    <source>
        <dbReference type="PROSITE" id="PS51194"/>
    </source>
</evidence>
<feature type="region of interest" description="Disordered" evidence="17">
    <location>
        <begin position="135"/>
        <end position="281"/>
    </location>
</feature>
<keyword evidence="7 15" id="KW-0067">ATP-binding</keyword>
<keyword evidence="12 15" id="KW-0234">DNA repair</keyword>
<feature type="compositionally biased region" description="Basic residues" evidence="17">
    <location>
        <begin position="354"/>
        <end position="365"/>
    </location>
</feature>
<evidence type="ECO:0000256" key="14">
    <source>
        <dbReference type="ARBA" id="ARBA00049360"/>
    </source>
</evidence>
<dbReference type="Pfam" id="PF13892">
    <property type="entry name" value="DBINO"/>
    <property type="match status" value="1"/>
</dbReference>
<keyword evidence="22" id="KW-1185">Reference proteome</keyword>
<dbReference type="PROSITE" id="PS51194">
    <property type="entry name" value="HELICASE_CTER"/>
    <property type="match status" value="1"/>
</dbReference>
<evidence type="ECO:0000256" key="2">
    <source>
        <dbReference type="ARBA" id="ARBA00007025"/>
    </source>
</evidence>
<feature type="compositionally biased region" description="Polar residues" evidence="17">
    <location>
        <begin position="234"/>
        <end position="245"/>
    </location>
</feature>
<feature type="compositionally biased region" description="Gly residues" evidence="17">
    <location>
        <begin position="1817"/>
        <end position="1833"/>
    </location>
</feature>
<dbReference type="InterPro" id="IPR020838">
    <property type="entry name" value="DBINO"/>
</dbReference>
<dbReference type="SUPFAM" id="SSF52540">
    <property type="entry name" value="P-loop containing nucleoside triphosphate hydrolases"/>
    <property type="match status" value="2"/>
</dbReference>
<feature type="compositionally biased region" description="Low complexity" evidence="17">
    <location>
        <begin position="16"/>
        <end position="32"/>
    </location>
</feature>
<keyword evidence="11" id="KW-0804">Transcription</keyword>
<dbReference type="PROSITE" id="PS51192">
    <property type="entry name" value="HELICASE_ATP_BIND_1"/>
    <property type="match status" value="1"/>
</dbReference>
<feature type="compositionally biased region" description="Acidic residues" evidence="17">
    <location>
        <begin position="406"/>
        <end position="421"/>
    </location>
</feature>
<evidence type="ECO:0000256" key="4">
    <source>
        <dbReference type="ARBA" id="ARBA00022741"/>
    </source>
</evidence>
<comment type="function">
    <text evidence="15">ATPase component of the INO80 complex which remodels chromatin by shifting nucleosomes and is involved in DNA repair.</text>
</comment>
<evidence type="ECO:0000256" key="5">
    <source>
        <dbReference type="ARBA" id="ARBA00022763"/>
    </source>
</evidence>
<feature type="region of interest" description="Disordered" evidence="17">
    <location>
        <begin position="878"/>
        <end position="917"/>
    </location>
</feature>
<dbReference type="PROSITE" id="PS51413">
    <property type="entry name" value="DBINO"/>
    <property type="match status" value="1"/>
</dbReference>
<comment type="domain">
    <text evidence="15">The DBINO region is involved in binding to DNA.</text>
</comment>
<reference evidence="21" key="2">
    <citation type="submission" date="2024-02" db="EMBL/GenBank/DDBJ databases">
        <title>Comparative genomics of Cryptococcus and Kwoniella reveals pathogenesis evolution and contrasting modes of karyotype evolution via chromosome fusion or intercentromeric recombination.</title>
        <authorList>
            <person name="Coelho M.A."/>
            <person name="David-Palma M."/>
            <person name="Shea T."/>
            <person name="Bowers K."/>
            <person name="McGinley-Smith S."/>
            <person name="Mohammad A.W."/>
            <person name="Gnirke A."/>
            <person name="Yurkov A.M."/>
            <person name="Nowrousian M."/>
            <person name="Sun S."/>
            <person name="Cuomo C.A."/>
            <person name="Heitman J."/>
        </authorList>
    </citation>
    <scope>NUCLEOTIDE SEQUENCE</scope>
    <source>
        <strain evidence="21">CBS 10117</strain>
    </source>
</reference>
<dbReference type="SMART" id="SM00490">
    <property type="entry name" value="HELICc"/>
    <property type="match status" value="1"/>
</dbReference>
<name>A0AAJ8KPW0_9TREE</name>
<dbReference type="Proteomes" id="UP000078595">
    <property type="component" value="Chromosome 6"/>
</dbReference>
<keyword evidence="5 15" id="KW-0227">DNA damage</keyword>
<evidence type="ECO:0000256" key="6">
    <source>
        <dbReference type="ARBA" id="ARBA00022801"/>
    </source>
</evidence>
<feature type="region of interest" description="Disordered" evidence="17">
    <location>
        <begin position="946"/>
        <end position="974"/>
    </location>
</feature>
<feature type="compositionally biased region" description="Low complexity" evidence="17">
    <location>
        <begin position="677"/>
        <end position="687"/>
    </location>
</feature>
<dbReference type="InterPro" id="IPR000330">
    <property type="entry name" value="SNF2_N"/>
</dbReference>
<dbReference type="GO" id="GO:0031011">
    <property type="term" value="C:Ino80 complex"/>
    <property type="evidence" value="ECO:0007669"/>
    <property type="project" value="UniProtKB-UniRule"/>
</dbReference>
<reference evidence="21" key="1">
    <citation type="submission" date="2013-07" db="EMBL/GenBank/DDBJ databases">
        <authorList>
            <consortium name="The Broad Institute Genome Sequencing Platform"/>
            <person name="Cuomo C."/>
            <person name="Litvintseva A."/>
            <person name="Chen Y."/>
            <person name="Heitman J."/>
            <person name="Sun S."/>
            <person name="Springer D."/>
            <person name="Dromer F."/>
            <person name="Young S.K."/>
            <person name="Zeng Q."/>
            <person name="Gargeya S."/>
            <person name="Fitzgerald M."/>
            <person name="Abouelleil A."/>
            <person name="Alvarado L."/>
            <person name="Berlin A.M."/>
            <person name="Chapman S.B."/>
            <person name="Dewar J."/>
            <person name="Goldberg J."/>
            <person name="Griggs A."/>
            <person name="Gujja S."/>
            <person name="Hansen M."/>
            <person name="Howarth C."/>
            <person name="Imamovic A."/>
            <person name="Larimer J."/>
            <person name="McCowan C."/>
            <person name="Murphy C."/>
            <person name="Pearson M."/>
            <person name="Priest M."/>
            <person name="Roberts A."/>
            <person name="Saif S."/>
            <person name="Shea T."/>
            <person name="Sykes S."/>
            <person name="Wortman J."/>
            <person name="Nusbaum C."/>
            <person name="Birren B."/>
        </authorList>
    </citation>
    <scope>NUCLEOTIDE SEQUENCE</scope>
    <source>
        <strain evidence="21">CBS 10117</strain>
    </source>
</reference>
<feature type="domain" description="Helicase C-terminal" evidence="19">
    <location>
        <begin position="1576"/>
        <end position="1726"/>
    </location>
</feature>
<evidence type="ECO:0000259" key="20">
    <source>
        <dbReference type="PROSITE" id="PS51413"/>
    </source>
</evidence>
<keyword evidence="13" id="KW-0539">Nucleus</keyword>
<dbReference type="EMBL" id="CP144535">
    <property type="protein sequence ID" value="WWC62307.1"/>
    <property type="molecule type" value="Genomic_DNA"/>
</dbReference>
<feature type="compositionally biased region" description="Low complexity" evidence="17">
    <location>
        <begin position="144"/>
        <end position="155"/>
    </location>
</feature>
<feature type="compositionally biased region" description="Basic and acidic residues" evidence="17">
    <location>
        <begin position="176"/>
        <end position="200"/>
    </location>
</feature>
<dbReference type="InterPro" id="IPR049730">
    <property type="entry name" value="SNF2/RAD54-like_C"/>
</dbReference>
<evidence type="ECO:0000256" key="10">
    <source>
        <dbReference type="ARBA" id="ARBA00023159"/>
    </source>
</evidence>
<evidence type="ECO:0000256" key="16">
    <source>
        <dbReference type="SAM" id="Coils"/>
    </source>
</evidence>
<dbReference type="GO" id="GO:0016887">
    <property type="term" value="F:ATP hydrolysis activity"/>
    <property type="evidence" value="ECO:0007669"/>
    <property type="project" value="TreeGrafter"/>
</dbReference>
<keyword evidence="10" id="KW-0010">Activator</keyword>
<keyword evidence="6 15" id="KW-0378">Hydrolase</keyword>
<dbReference type="GO" id="GO:0005524">
    <property type="term" value="F:ATP binding"/>
    <property type="evidence" value="ECO:0007669"/>
    <property type="project" value="UniProtKB-UniRule"/>
</dbReference>
<organism evidence="21 22">
    <name type="scientific">Kwoniella dejecticola CBS 10117</name>
    <dbReference type="NCBI Taxonomy" id="1296121"/>
    <lineage>
        <taxon>Eukaryota</taxon>
        <taxon>Fungi</taxon>
        <taxon>Dikarya</taxon>
        <taxon>Basidiomycota</taxon>
        <taxon>Agaricomycotina</taxon>
        <taxon>Tremellomycetes</taxon>
        <taxon>Tremellales</taxon>
        <taxon>Cryptococcaceae</taxon>
        <taxon>Kwoniella</taxon>
    </lineage>
</organism>
<feature type="domain" description="Helicase ATP-binding" evidence="18">
    <location>
        <begin position="1001"/>
        <end position="1173"/>
    </location>
</feature>
<dbReference type="RefSeq" id="XP_065825132.1">
    <property type="nucleotide sequence ID" value="XM_065969060.1"/>
</dbReference>
<feature type="region of interest" description="Disordered" evidence="17">
    <location>
        <begin position="1788"/>
        <end position="1869"/>
    </location>
</feature>
<dbReference type="SMART" id="SM00487">
    <property type="entry name" value="DEXDc"/>
    <property type="match status" value="1"/>
</dbReference>
<dbReference type="GO" id="GO:0006338">
    <property type="term" value="P:chromatin remodeling"/>
    <property type="evidence" value="ECO:0007669"/>
    <property type="project" value="UniProtKB-UniRule"/>
</dbReference>
<evidence type="ECO:0000256" key="15">
    <source>
        <dbReference type="RuleBase" id="RU368001"/>
    </source>
</evidence>
<feature type="compositionally biased region" description="Polar residues" evidence="17">
    <location>
        <begin position="107"/>
        <end position="116"/>
    </location>
</feature>
<feature type="region of interest" description="Disordered" evidence="17">
    <location>
        <begin position="469"/>
        <end position="687"/>
    </location>
</feature>
<feature type="region of interest" description="Disordered" evidence="17">
    <location>
        <begin position="1"/>
        <end position="116"/>
    </location>
</feature>
<dbReference type="GO" id="GO:0006281">
    <property type="term" value="P:DNA repair"/>
    <property type="evidence" value="ECO:0007669"/>
    <property type="project" value="UniProtKB-UniRule"/>
</dbReference>
<dbReference type="GO" id="GO:0003677">
    <property type="term" value="F:DNA binding"/>
    <property type="evidence" value="ECO:0007669"/>
    <property type="project" value="UniProtKB-UniRule"/>
</dbReference>
<dbReference type="GeneID" id="28969350"/>
<dbReference type="CDD" id="cd18793">
    <property type="entry name" value="SF2_C_SNF"/>
    <property type="match status" value="1"/>
</dbReference>
<protein>
    <recommendedName>
        <fullName evidence="3 15">Chromatin-remodeling ATPase INO80</fullName>
        <ecNumber evidence="15">3.6.4.-</ecNumber>
    </recommendedName>
</protein>
<dbReference type="EC" id="3.6.4.-" evidence="15"/>
<dbReference type="InterPro" id="IPR050520">
    <property type="entry name" value="INO80/SWR1_helicase"/>
</dbReference>
<evidence type="ECO:0000313" key="21">
    <source>
        <dbReference type="EMBL" id="WWC62307.1"/>
    </source>
</evidence>
<feature type="compositionally biased region" description="Low complexity" evidence="17">
    <location>
        <begin position="381"/>
        <end position="393"/>
    </location>
</feature>
<dbReference type="Gene3D" id="3.40.50.10810">
    <property type="entry name" value="Tandem AAA-ATPase domain"/>
    <property type="match status" value="1"/>
</dbReference>
<dbReference type="Gene3D" id="3.40.50.300">
    <property type="entry name" value="P-loop containing nucleotide triphosphate hydrolases"/>
    <property type="match status" value="2"/>
</dbReference>
<keyword evidence="9 15" id="KW-0238">DNA-binding</keyword>
<feature type="compositionally biased region" description="Basic and acidic residues" evidence="17">
    <location>
        <begin position="570"/>
        <end position="598"/>
    </location>
</feature>
<evidence type="ECO:0000256" key="8">
    <source>
        <dbReference type="ARBA" id="ARBA00023015"/>
    </source>
</evidence>
<dbReference type="InterPro" id="IPR027417">
    <property type="entry name" value="P-loop_NTPase"/>
</dbReference>
<dbReference type="Pfam" id="PF00271">
    <property type="entry name" value="Helicase_C"/>
    <property type="match status" value="1"/>
</dbReference>
<evidence type="ECO:0000313" key="22">
    <source>
        <dbReference type="Proteomes" id="UP000078595"/>
    </source>
</evidence>
<comment type="subcellular location">
    <subcellularLocation>
        <location evidence="1 15">Nucleus</location>
    </subcellularLocation>
</comment>
<dbReference type="FunFam" id="3.40.50.10810:FF:000022">
    <property type="entry name" value="Blast:Putative DNA helicase Ino80"/>
    <property type="match status" value="1"/>
</dbReference>
<evidence type="ECO:0000256" key="11">
    <source>
        <dbReference type="ARBA" id="ARBA00023163"/>
    </source>
</evidence>
<comment type="similarity">
    <text evidence="2 15">Belongs to the SNF2/RAD54 helicase family.</text>
</comment>
<proteinExistence type="inferred from homology"/>
<feature type="compositionally biased region" description="Acidic residues" evidence="17">
    <location>
        <begin position="1805"/>
        <end position="1816"/>
    </location>
</feature>
<dbReference type="PANTHER" id="PTHR45685">
    <property type="entry name" value="HELICASE SRCAP-RELATED"/>
    <property type="match status" value="1"/>
</dbReference>
<comment type="catalytic activity">
    <reaction evidence="14 15">
        <text>ATP + H2O = ADP + phosphate + H(+)</text>
        <dbReference type="Rhea" id="RHEA:13065"/>
        <dbReference type="ChEBI" id="CHEBI:15377"/>
        <dbReference type="ChEBI" id="CHEBI:15378"/>
        <dbReference type="ChEBI" id="CHEBI:30616"/>
        <dbReference type="ChEBI" id="CHEBI:43474"/>
        <dbReference type="ChEBI" id="CHEBI:456216"/>
    </reaction>
</comment>
<feature type="coiled-coil region" evidence="16">
    <location>
        <begin position="820"/>
        <end position="859"/>
    </location>
</feature>
<evidence type="ECO:0000256" key="1">
    <source>
        <dbReference type="ARBA" id="ARBA00004123"/>
    </source>
</evidence>